<evidence type="ECO:0000313" key="1">
    <source>
        <dbReference type="EMBL" id="MBA4617335.1"/>
    </source>
</evidence>
<reference evidence="1" key="2">
    <citation type="submission" date="2020-07" db="EMBL/GenBank/DDBJ databases">
        <authorList>
            <person name="Vera ALvarez R."/>
            <person name="Arias-Moreno D.M."/>
            <person name="Jimenez-Jacinto V."/>
            <person name="Jimenez-Bremont J.F."/>
            <person name="Swaminathan K."/>
            <person name="Moose S.P."/>
            <person name="Guerrero-Gonzalez M.L."/>
            <person name="Marino-Ramirez L."/>
            <person name="Landsman D."/>
            <person name="Rodriguez-Kessler M."/>
            <person name="Delgado-Sanchez P."/>
        </authorList>
    </citation>
    <scope>NUCLEOTIDE SEQUENCE</scope>
    <source>
        <tissue evidence="1">Cladode</tissue>
    </source>
</reference>
<sequence length="144" mass="15520">MLIHYFSNFPRLCAAIFSNFQSSKTGPSPSSSRCLAPLFRRPWAATSTLRRRSNLQPVLVRRQTPCHCLPSLLPLLALFRLTAEHADSAVCLAGLAAARVATGRRFISATVPPPMAIISAFKVLLACFNGVWEGASAPVLDVAA</sequence>
<proteinExistence type="predicted"/>
<protein>
    <submittedName>
        <fullName evidence="1">Uncharacterized protein</fullName>
    </submittedName>
</protein>
<reference evidence="1" key="1">
    <citation type="journal article" date="2013" name="J. Plant Res.">
        <title>Effect of fungi and light on seed germination of three Opuntia species from semiarid lands of central Mexico.</title>
        <authorList>
            <person name="Delgado-Sanchez P."/>
            <person name="Jimenez-Bremont J.F."/>
            <person name="Guerrero-Gonzalez Mde L."/>
            <person name="Flores J."/>
        </authorList>
    </citation>
    <scope>NUCLEOTIDE SEQUENCE</scope>
    <source>
        <tissue evidence="1">Cladode</tissue>
    </source>
</reference>
<dbReference type="EMBL" id="GISG01015780">
    <property type="protein sequence ID" value="MBA4617335.1"/>
    <property type="molecule type" value="Transcribed_RNA"/>
</dbReference>
<accession>A0A7C8YG68</accession>
<name>A0A7C8YG68_OPUST</name>
<dbReference type="AlphaFoldDB" id="A0A7C8YG68"/>
<organism evidence="1">
    <name type="scientific">Opuntia streptacantha</name>
    <name type="common">Prickly pear cactus</name>
    <name type="synonym">Opuntia cardona</name>
    <dbReference type="NCBI Taxonomy" id="393608"/>
    <lineage>
        <taxon>Eukaryota</taxon>
        <taxon>Viridiplantae</taxon>
        <taxon>Streptophyta</taxon>
        <taxon>Embryophyta</taxon>
        <taxon>Tracheophyta</taxon>
        <taxon>Spermatophyta</taxon>
        <taxon>Magnoliopsida</taxon>
        <taxon>eudicotyledons</taxon>
        <taxon>Gunneridae</taxon>
        <taxon>Pentapetalae</taxon>
        <taxon>Caryophyllales</taxon>
        <taxon>Cactineae</taxon>
        <taxon>Cactaceae</taxon>
        <taxon>Opuntioideae</taxon>
        <taxon>Opuntia</taxon>
    </lineage>
</organism>